<proteinExistence type="predicted"/>
<feature type="transmembrane region" description="Helical" evidence="1">
    <location>
        <begin position="21"/>
        <end position="50"/>
    </location>
</feature>
<evidence type="ECO:0000313" key="3">
    <source>
        <dbReference type="Proteomes" id="UP001176941"/>
    </source>
</evidence>
<protein>
    <submittedName>
        <fullName evidence="2">Uncharacterized protein</fullName>
    </submittedName>
</protein>
<dbReference type="Proteomes" id="UP001176941">
    <property type="component" value="Chromosome 6"/>
</dbReference>
<sequence>MESRVESGKLLKLKQQQQKKVFVYFDLEVFAAYLIPGTILGIGTLVAVSFSDEDVFKDPNDWSLGPRSPDVQGVPHCGGSIDLPRSQRTRGIRFQPLVAPERDEGIEVSSSVFPMC</sequence>
<evidence type="ECO:0000256" key="1">
    <source>
        <dbReference type="SAM" id="Phobius"/>
    </source>
</evidence>
<reference evidence="2" key="1">
    <citation type="submission" date="2023-04" db="EMBL/GenBank/DDBJ databases">
        <authorList>
            <consortium name="ELIXIR-Norway"/>
        </authorList>
    </citation>
    <scope>NUCLEOTIDE SEQUENCE [LARGE SCALE GENOMIC DNA]</scope>
</reference>
<gene>
    <name evidence="2" type="ORF">MRATA1EN1_LOCUS25463</name>
</gene>
<keyword evidence="1" id="KW-0812">Transmembrane</keyword>
<dbReference type="EMBL" id="OX459942">
    <property type="protein sequence ID" value="CAI9176501.1"/>
    <property type="molecule type" value="Genomic_DNA"/>
</dbReference>
<keyword evidence="1" id="KW-0472">Membrane</keyword>
<name>A0ABN8ZUF5_RANTA</name>
<keyword evidence="3" id="KW-1185">Reference proteome</keyword>
<evidence type="ECO:0000313" key="2">
    <source>
        <dbReference type="EMBL" id="CAI9176501.1"/>
    </source>
</evidence>
<keyword evidence="1" id="KW-1133">Transmembrane helix</keyword>
<accession>A0ABN8ZUF5</accession>
<organism evidence="2 3">
    <name type="scientific">Rangifer tarandus platyrhynchus</name>
    <name type="common">Svalbard reindeer</name>
    <dbReference type="NCBI Taxonomy" id="3082113"/>
    <lineage>
        <taxon>Eukaryota</taxon>
        <taxon>Metazoa</taxon>
        <taxon>Chordata</taxon>
        <taxon>Craniata</taxon>
        <taxon>Vertebrata</taxon>
        <taxon>Euteleostomi</taxon>
        <taxon>Mammalia</taxon>
        <taxon>Eutheria</taxon>
        <taxon>Laurasiatheria</taxon>
        <taxon>Artiodactyla</taxon>
        <taxon>Ruminantia</taxon>
        <taxon>Pecora</taxon>
        <taxon>Cervidae</taxon>
        <taxon>Odocoileinae</taxon>
        <taxon>Rangifer</taxon>
    </lineage>
</organism>